<dbReference type="InterPro" id="IPR027417">
    <property type="entry name" value="P-loop_NTPase"/>
</dbReference>
<evidence type="ECO:0000313" key="3">
    <source>
        <dbReference type="EMBL" id="CAB4661899.1"/>
    </source>
</evidence>
<name>A0A6J6LMC2_9ZZZZ</name>
<protein>
    <submittedName>
        <fullName evidence="3">Unannotated protein</fullName>
    </submittedName>
</protein>
<sequence>MTTAVRVRELVEQQARAAIRNDGLDPLSQPEKFRALVEQFAMDAWIAQGARSVDGDPAFVAKEVLRTIAGFGELQQFFDDPTIEEIWLNEPGRVFIARNGKPELTSVVLGDREVRDLVERMLRVSGRRLDTSSPFVDAVLPDGSRLHVVIPDITRNHWAVNVRRFIVRPKSVDELVPIGALSHQAAEFLNAAVLSGLNIVIAGGTQAGKTTLLNSLLGSVASDERIVSCEEVFEIHIGHPDWVAMQTRDASLEGVGEIPLRRLIREALRMRPTRLVVGEVRQAEALDLLIAMNSGMPAMATLHANSAREAVTKLCTLPLLAGQNIPGDFVVPTVAGCVDLVIHTSTTASGHRRITEISALPGRVENGVIEMAELFTDQGQGLVRMSGWPPHQERFTRAGFDLSALLDGGSHHSSGWAA</sequence>
<dbReference type="PANTHER" id="PTHR30486">
    <property type="entry name" value="TWITCHING MOTILITY PROTEIN PILT"/>
    <property type="match status" value="1"/>
</dbReference>
<proteinExistence type="inferred from homology"/>
<dbReference type="InterPro" id="IPR050921">
    <property type="entry name" value="T4SS_GSP_E_ATPase"/>
</dbReference>
<feature type="domain" description="Bacterial type II secretion system protein E" evidence="2">
    <location>
        <begin position="74"/>
        <end position="320"/>
    </location>
</feature>
<accession>A0A6J6LMC2</accession>
<dbReference type="InterPro" id="IPR001482">
    <property type="entry name" value="T2SS/T4SS_dom"/>
</dbReference>
<reference evidence="3" key="1">
    <citation type="submission" date="2020-05" db="EMBL/GenBank/DDBJ databases">
        <authorList>
            <person name="Chiriac C."/>
            <person name="Salcher M."/>
            <person name="Ghai R."/>
            <person name="Kavagutti S V."/>
        </authorList>
    </citation>
    <scope>NUCLEOTIDE SEQUENCE</scope>
</reference>
<dbReference type="GO" id="GO:0016887">
    <property type="term" value="F:ATP hydrolysis activity"/>
    <property type="evidence" value="ECO:0007669"/>
    <property type="project" value="InterPro"/>
</dbReference>
<dbReference type="EMBL" id="CAEZWR010000053">
    <property type="protein sequence ID" value="CAB4661899.1"/>
    <property type="molecule type" value="Genomic_DNA"/>
</dbReference>
<evidence type="ECO:0000259" key="2">
    <source>
        <dbReference type="Pfam" id="PF00437"/>
    </source>
</evidence>
<evidence type="ECO:0000256" key="1">
    <source>
        <dbReference type="ARBA" id="ARBA00006611"/>
    </source>
</evidence>
<organism evidence="3">
    <name type="scientific">freshwater metagenome</name>
    <dbReference type="NCBI Taxonomy" id="449393"/>
    <lineage>
        <taxon>unclassified sequences</taxon>
        <taxon>metagenomes</taxon>
        <taxon>ecological metagenomes</taxon>
    </lineage>
</organism>
<dbReference type="PANTHER" id="PTHR30486:SF15">
    <property type="entry name" value="TYPE II_IV SECRETION SYSTEM ATPASE"/>
    <property type="match status" value="1"/>
</dbReference>
<comment type="similarity">
    <text evidence="1">Belongs to the GSP E family.</text>
</comment>
<dbReference type="Pfam" id="PF00437">
    <property type="entry name" value="T2SSE"/>
    <property type="match status" value="1"/>
</dbReference>
<dbReference type="SUPFAM" id="SSF52540">
    <property type="entry name" value="P-loop containing nucleoside triphosphate hydrolases"/>
    <property type="match status" value="1"/>
</dbReference>
<dbReference type="AlphaFoldDB" id="A0A6J6LMC2"/>
<dbReference type="CDD" id="cd01130">
    <property type="entry name" value="VirB11-like_ATPase"/>
    <property type="match status" value="1"/>
</dbReference>
<gene>
    <name evidence="3" type="ORF">UFOPK2282_00597</name>
</gene>
<dbReference type="Gene3D" id="3.40.50.300">
    <property type="entry name" value="P-loop containing nucleotide triphosphate hydrolases"/>
    <property type="match status" value="1"/>
</dbReference>
<dbReference type="Gene3D" id="3.30.450.380">
    <property type="match status" value="1"/>
</dbReference>